<keyword evidence="4" id="KW-0963">Cytoplasm</keyword>
<sequence length="315" mass="32901">MTDRRRINGPSEGTTPPVFASAVVTKPTPTRAPDSLRKIFLKTSLTPPATGSAFLELPSPAPYPNSSTLKITASVYGPRPLPSSAAFSPHARLTAELKFAPFSTPHKRRGYVRDAVERDLSVQLQNALVKSIKTGAYPKSGIDVFITVLDCEGGLDGDDDEGVEVGLMGVLAGAITCASAAVADAGIECVDLVSGGVAALVKRPQNSDAMDTDGMNAPMLVLDPSPADGYQILSAAVVGYMAGREEVTLLWTKGSVGILDGEEDELDLLMDGAIMTATAVRLVLNEAVKERMLLGLARSKGKLKEDGGGDVAMSS</sequence>
<comment type="similarity">
    <text evidence="3">Belongs to the RNase PH family.</text>
</comment>
<comment type="caution">
    <text evidence="10">The sequence shown here is derived from an EMBL/GenBank/DDBJ whole genome shotgun (WGS) entry which is preliminary data.</text>
</comment>
<dbReference type="PANTHER" id="PTHR11953">
    <property type="entry name" value="EXOSOME COMPLEX COMPONENT"/>
    <property type="match status" value="1"/>
</dbReference>
<dbReference type="InterPro" id="IPR027408">
    <property type="entry name" value="PNPase/RNase_PH_dom_sf"/>
</dbReference>
<protein>
    <submittedName>
        <fullName evidence="10">3'-5'-exoribonuclease</fullName>
    </submittedName>
</protein>
<feature type="domain" description="Exoribonuclease phosphorolytic" evidence="9">
    <location>
        <begin position="36"/>
        <end position="188"/>
    </location>
</feature>
<dbReference type="Pfam" id="PF01138">
    <property type="entry name" value="RNase_PH"/>
    <property type="match status" value="1"/>
</dbReference>
<reference evidence="10 11" key="1">
    <citation type="submission" date="2024-02" db="EMBL/GenBank/DDBJ databases">
        <title>Discinaceae phylogenomics.</title>
        <authorList>
            <person name="Dirks A.C."/>
            <person name="James T.Y."/>
        </authorList>
    </citation>
    <scope>NUCLEOTIDE SEQUENCE [LARGE SCALE GENOMIC DNA]</scope>
    <source>
        <strain evidence="10 11">ACD0624</strain>
    </source>
</reference>
<evidence type="ECO:0000313" key="10">
    <source>
        <dbReference type="EMBL" id="KAL0638965.1"/>
    </source>
</evidence>
<dbReference type="Gene3D" id="3.30.230.70">
    <property type="entry name" value="GHMP Kinase, N-terminal domain"/>
    <property type="match status" value="1"/>
</dbReference>
<organism evidence="10 11">
    <name type="scientific">Discina gigas</name>
    <dbReference type="NCBI Taxonomy" id="1032678"/>
    <lineage>
        <taxon>Eukaryota</taxon>
        <taxon>Fungi</taxon>
        <taxon>Dikarya</taxon>
        <taxon>Ascomycota</taxon>
        <taxon>Pezizomycotina</taxon>
        <taxon>Pezizomycetes</taxon>
        <taxon>Pezizales</taxon>
        <taxon>Discinaceae</taxon>
        <taxon>Discina</taxon>
    </lineage>
</organism>
<keyword evidence="6" id="KW-0271">Exosome</keyword>
<evidence type="ECO:0000256" key="2">
    <source>
        <dbReference type="ARBA" id="ARBA00004496"/>
    </source>
</evidence>
<comment type="subcellular location">
    <subcellularLocation>
        <location evidence="2">Cytoplasm</location>
    </subcellularLocation>
    <subcellularLocation>
        <location evidence="1">Nucleus</location>
    </subcellularLocation>
</comment>
<dbReference type="CDD" id="cd11371">
    <property type="entry name" value="RNase_PH_MTR3"/>
    <property type="match status" value="1"/>
</dbReference>
<dbReference type="InterPro" id="IPR020568">
    <property type="entry name" value="Ribosomal_Su5_D2-typ_SF"/>
</dbReference>
<dbReference type="InterPro" id="IPR050080">
    <property type="entry name" value="RNase_PH"/>
</dbReference>
<evidence type="ECO:0000256" key="6">
    <source>
        <dbReference type="ARBA" id="ARBA00022835"/>
    </source>
</evidence>
<dbReference type="EMBL" id="JBBBZM010000016">
    <property type="protein sequence ID" value="KAL0638965.1"/>
    <property type="molecule type" value="Genomic_DNA"/>
</dbReference>
<evidence type="ECO:0000256" key="7">
    <source>
        <dbReference type="ARBA" id="ARBA00022884"/>
    </source>
</evidence>
<proteinExistence type="inferred from homology"/>
<dbReference type="SUPFAM" id="SSF54211">
    <property type="entry name" value="Ribosomal protein S5 domain 2-like"/>
    <property type="match status" value="1"/>
</dbReference>
<evidence type="ECO:0000256" key="8">
    <source>
        <dbReference type="ARBA" id="ARBA00023242"/>
    </source>
</evidence>
<evidence type="ECO:0000256" key="1">
    <source>
        <dbReference type="ARBA" id="ARBA00004123"/>
    </source>
</evidence>
<keyword evidence="8" id="KW-0539">Nucleus</keyword>
<accession>A0ABR3GT28</accession>
<name>A0ABR3GT28_9PEZI</name>
<dbReference type="PANTHER" id="PTHR11953:SF2">
    <property type="entry name" value="EXOSOME COMPLEX COMPONENT MTR3"/>
    <property type="match status" value="1"/>
</dbReference>
<gene>
    <name evidence="10" type="primary">MTR3</name>
    <name evidence="10" type="ORF">Q9L58_002016</name>
</gene>
<keyword evidence="7" id="KW-0694">RNA-binding</keyword>
<keyword evidence="5" id="KW-0698">rRNA processing</keyword>
<keyword evidence="11" id="KW-1185">Reference proteome</keyword>
<evidence type="ECO:0000256" key="5">
    <source>
        <dbReference type="ARBA" id="ARBA00022552"/>
    </source>
</evidence>
<dbReference type="Proteomes" id="UP001447188">
    <property type="component" value="Unassembled WGS sequence"/>
</dbReference>
<evidence type="ECO:0000259" key="9">
    <source>
        <dbReference type="Pfam" id="PF01138"/>
    </source>
</evidence>
<evidence type="ECO:0000256" key="3">
    <source>
        <dbReference type="ARBA" id="ARBA00006678"/>
    </source>
</evidence>
<dbReference type="InterPro" id="IPR001247">
    <property type="entry name" value="ExoRNase_PH_dom1"/>
</dbReference>
<evidence type="ECO:0000313" key="11">
    <source>
        <dbReference type="Proteomes" id="UP001447188"/>
    </source>
</evidence>
<evidence type="ECO:0000256" key="4">
    <source>
        <dbReference type="ARBA" id="ARBA00022490"/>
    </source>
</evidence>